<gene>
    <name evidence="1" type="ORF">HPB50_002896</name>
</gene>
<name>A0ACB7TDY0_HYAAI</name>
<dbReference type="Proteomes" id="UP000821845">
    <property type="component" value="Chromosome 1"/>
</dbReference>
<keyword evidence="2" id="KW-1185">Reference proteome</keyword>
<reference evidence="1" key="1">
    <citation type="submission" date="2020-05" db="EMBL/GenBank/DDBJ databases">
        <title>Large-scale comparative analyses of tick genomes elucidate their genetic diversity and vector capacities.</title>
        <authorList>
            <person name="Jia N."/>
            <person name="Wang J."/>
            <person name="Shi W."/>
            <person name="Du L."/>
            <person name="Sun Y."/>
            <person name="Zhan W."/>
            <person name="Jiang J."/>
            <person name="Wang Q."/>
            <person name="Zhang B."/>
            <person name="Ji P."/>
            <person name="Sakyi L.B."/>
            <person name="Cui X."/>
            <person name="Yuan T."/>
            <person name="Jiang B."/>
            <person name="Yang W."/>
            <person name="Lam T.T.-Y."/>
            <person name="Chang Q."/>
            <person name="Ding S."/>
            <person name="Wang X."/>
            <person name="Zhu J."/>
            <person name="Ruan X."/>
            <person name="Zhao L."/>
            <person name="Wei J."/>
            <person name="Que T."/>
            <person name="Du C."/>
            <person name="Cheng J."/>
            <person name="Dai P."/>
            <person name="Han X."/>
            <person name="Huang E."/>
            <person name="Gao Y."/>
            <person name="Liu J."/>
            <person name="Shao H."/>
            <person name="Ye R."/>
            <person name="Li L."/>
            <person name="Wei W."/>
            <person name="Wang X."/>
            <person name="Wang C."/>
            <person name="Yang T."/>
            <person name="Huo Q."/>
            <person name="Li W."/>
            <person name="Guo W."/>
            <person name="Chen H."/>
            <person name="Zhou L."/>
            <person name="Ni X."/>
            <person name="Tian J."/>
            <person name="Zhou Y."/>
            <person name="Sheng Y."/>
            <person name="Liu T."/>
            <person name="Pan Y."/>
            <person name="Xia L."/>
            <person name="Li J."/>
            <person name="Zhao F."/>
            <person name="Cao W."/>
        </authorList>
    </citation>
    <scope>NUCLEOTIDE SEQUENCE</scope>
    <source>
        <strain evidence="1">Hyas-2018</strain>
    </source>
</reference>
<evidence type="ECO:0000313" key="1">
    <source>
        <dbReference type="EMBL" id="KAH6944384.1"/>
    </source>
</evidence>
<evidence type="ECO:0000313" key="2">
    <source>
        <dbReference type="Proteomes" id="UP000821845"/>
    </source>
</evidence>
<dbReference type="EMBL" id="CM023481">
    <property type="protein sequence ID" value="KAH6944384.1"/>
    <property type="molecule type" value="Genomic_DNA"/>
</dbReference>
<sequence length="466" mass="50688">MAVTIDDGVVRHRIQDMDIPEVDFGTFLWNTCKQYGNRVAVTVADGTSCSYGQLCEQWLRVADALEWLGFGPGQRACVYAANSQNLVFAIGGLLCAGGSIVFSKTVITTREFRKEVEETCPSLVFCDVDSSEKCQEMVGVVPSLKHVIVFGEVEGLISFTKLLMDARPLECRAPRGADADTVMGAFNTSGTTGVAKRVAISHRQWIAQLLATRELADGQIGPKDLVLCASALTHISGFWLFCGCLAMGVPLLMLPSFDAALLVPAVQKHRVTTIMTFPFYLRNLIDNAPSEAFESVDKVFIGGSPAPASLLLEAQDKFGFKFISQGYGLTETCASVTSTGLKSSGFGSVGKPVPMAQLKVTDPSTGKKLDAGQKGEICVKAPFTFMGYMNKPEETATAFDDEGFVRTEELPNHAHLHGGIEFVDHIPKSETGKNIRTGFMDALFQRRCYEPLKPAYPPEVHMTRMH</sequence>
<accession>A0ACB7TDY0</accession>
<comment type="caution">
    <text evidence="1">The sequence shown here is derived from an EMBL/GenBank/DDBJ whole genome shotgun (WGS) entry which is preliminary data.</text>
</comment>
<protein>
    <submittedName>
        <fullName evidence="1">Uncharacterized protein</fullName>
    </submittedName>
</protein>
<proteinExistence type="predicted"/>
<organism evidence="1 2">
    <name type="scientific">Hyalomma asiaticum</name>
    <name type="common">Tick</name>
    <dbReference type="NCBI Taxonomy" id="266040"/>
    <lineage>
        <taxon>Eukaryota</taxon>
        <taxon>Metazoa</taxon>
        <taxon>Ecdysozoa</taxon>
        <taxon>Arthropoda</taxon>
        <taxon>Chelicerata</taxon>
        <taxon>Arachnida</taxon>
        <taxon>Acari</taxon>
        <taxon>Parasitiformes</taxon>
        <taxon>Ixodida</taxon>
        <taxon>Ixodoidea</taxon>
        <taxon>Ixodidae</taxon>
        <taxon>Hyalomminae</taxon>
        <taxon>Hyalomma</taxon>
    </lineage>
</organism>